<evidence type="ECO:0000313" key="1">
    <source>
        <dbReference type="Proteomes" id="UP000038045"/>
    </source>
</evidence>
<dbReference type="WBParaSite" id="PTRK_0000882700.1">
    <property type="protein sequence ID" value="PTRK_0000882700.1"/>
    <property type="gene ID" value="PTRK_0000882700"/>
</dbReference>
<proteinExistence type="predicted"/>
<name>A0A0N4ZL22_PARTI</name>
<accession>A0A0N4ZL22</accession>
<dbReference type="Proteomes" id="UP000038045">
    <property type="component" value="Unplaced"/>
</dbReference>
<keyword evidence="1" id="KW-1185">Reference proteome</keyword>
<sequence>MLKVLQEDKGSFYAVRDRSISNSKNIEDCNKSGHDIGIEDYGTNVGGVCFTVYDNFGKDHKASRFVALTDCDYILNTYNFE</sequence>
<protein>
    <submittedName>
        <fullName evidence="2">DUF4329 domain-containing protein</fullName>
    </submittedName>
</protein>
<reference evidence="2" key="1">
    <citation type="submission" date="2016-03" db="UniProtKB">
        <authorList>
            <consortium name="WormBaseParasite"/>
        </authorList>
    </citation>
    <scope>IDENTIFICATION</scope>
</reference>
<organism evidence="1 2">
    <name type="scientific">Parastrongyloides trichosuri</name>
    <name type="common">Possum-specific nematode worm</name>
    <dbReference type="NCBI Taxonomy" id="131310"/>
    <lineage>
        <taxon>Eukaryota</taxon>
        <taxon>Metazoa</taxon>
        <taxon>Ecdysozoa</taxon>
        <taxon>Nematoda</taxon>
        <taxon>Chromadorea</taxon>
        <taxon>Rhabditida</taxon>
        <taxon>Tylenchina</taxon>
        <taxon>Panagrolaimomorpha</taxon>
        <taxon>Strongyloidoidea</taxon>
        <taxon>Strongyloididae</taxon>
        <taxon>Parastrongyloides</taxon>
    </lineage>
</organism>
<dbReference type="AlphaFoldDB" id="A0A0N4ZL22"/>
<evidence type="ECO:0000313" key="2">
    <source>
        <dbReference type="WBParaSite" id="PTRK_0000882700.1"/>
    </source>
</evidence>